<feature type="transmembrane region" description="Helical" evidence="6">
    <location>
        <begin position="69"/>
        <end position="92"/>
    </location>
</feature>
<evidence type="ECO:0000256" key="2">
    <source>
        <dbReference type="ARBA" id="ARBA00022448"/>
    </source>
</evidence>
<dbReference type="InterPro" id="IPR036259">
    <property type="entry name" value="MFS_trans_sf"/>
</dbReference>
<reference evidence="7" key="1">
    <citation type="journal article" date="2020" name="Stud. Mycol.">
        <title>101 Dothideomycetes genomes: a test case for predicting lifestyles and emergence of pathogens.</title>
        <authorList>
            <person name="Haridas S."/>
            <person name="Albert R."/>
            <person name="Binder M."/>
            <person name="Bloem J."/>
            <person name="Labutti K."/>
            <person name="Salamov A."/>
            <person name="Andreopoulos B."/>
            <person name="Baker S."/>
            <person name="Barry K."/>
            <person name="Bills G."/>
            <person name="Bluhm B."/>
            <person name="Cannon C."/>
            <person name="Castanera R."/>
            <person name="Culley D."/>
            <person name="Daum C."/>
            <person name="Ezra D."/>
            <person name="Gonzalez J."/>
            <person name="Henrissat B."/>
            <person name="Kuo A."/>
            <person name="Liang C."/>
            <person name="Lipzen A."/>
            <person name="Lutzoni F."/>
            <person name="Magnuson J."/>
            <person name="Mondo S."/>
            <person name="Nolan M."/>
            <person name="Ohm R."/>
            <person name="Pangilinan J."/>
            <person name="Park H.-J."/>
            <person name="Ramirez L."/>
            <person name="Alfaro M."/>
            <person name="Sun H."/>
            <person name="Tritt A."/>
            <person name="Yoshinaga Y."/>
            <person name="Zwiers L.-H."/>
            <person name="Turgeon B."/>
            <person name="Goodwin S."/>
            <person name="Spatafora J."/>
            <person name="Crous P."/>
            <person name="Grigoriev I."/>
        </authorList>
    </citation>
    <scope>NUCLEOTIDE SEQUENCE</scope>
    <source>
        <strain evidence="7">CBS 161.51</strain>
    </source>
</reference>
<dbReference type="EMBL" id="ML976257">
    <property type="protein sequence ID" value="KAF1935550.1"/>
    <property type="molecule type" value="Genomic_DNA"/>
</dbReference>
<protein>
    <submittedName>
        <fullName evidence="7">TRI12-domain-containing protein</fullName>
    </submittedName>
</protein>
<gene>
    <name evidence="7" type="ORF">EJ02DRAFT_428334</name>
</gene>
<keyword evidence="4 6" id="KW-1133">Transmembrane helix</keyword>
<sequence length="362" mass="38878">MVNVLAITLYFFFYFPPTYKMLHVGGKSKLKQLKTLDWMGIFLFSTGLVVFLIGMNWSGSAYPWKGGHVLGALFAGFATLVAFCFWESYAGIDYPLIPMRLFKNIQYDAIVACASLAAVVYYANSIIWPTMVSSLFTMDITKIGWLSCAIGGGLLLGQILGVAVAITTAFVAAVTTSNERKEKQTTALLLIGTIAAGYIENLTLSTTTYLCDPADIGLVTGVMGAIRTGLSAIATSMYSSNLATESAKYIPQKVMPAALAVGLPEPSLLALFSGITLGDFTAVPGISAGIIAATGTAVKDAYAMSFRTVYLCTIPFGVLLILAGLLSPNVEQYLTDEVARKMHDRNNEKGEQPVRKEIIEEV</sequence>
<dbReference type="Proteomes" id="UP000800038">
    <property type="component" value="Unassembled WGS sequence"/>
</dbReference>
<feature type="transmembrane region" description="Helical" evidence="6">
    <location>
        <begin position="143"/>
        <end position="174"/>
    </location>
</feature>
<keyword evidence="2" id="KW-0813">Transport</keyword>
<dbReference type="PANTHER" id="PTHR23501:SF109">
    <property type="entry name" value="MAJOR FACILITATOR SUPERFAMILY (MFS) PROFILE DOMAIN-CONTAINING PROTEIN-RELATED"/>
    <property type="match status" value="1"/>
</dbReference>
<organism evidence="7 8">
    <name type="scientific">Clathrospora elynae</name>
    <dbReference type="NCBI Taxonomy" id="706981"/>
    <lineage>
        <taxon>Eukaryota</taxon>
        <taxon>Fungi</taxon>
        <taxon>Dikarya</taxon>
        <taxon>Ascomycota</taxon>
        <taxon>Pezizomycotina</taxon>
        <taxon>Dothideomycetes</taxon>
        <taxon>Pleosporomycetidae</taxon>
        <taxon>Pleosporales</taxon>
        <taxon>Diademaceae</taxon>
        <taxon>Clathrospora</taxon>
    </lineage>
</organism>
<dbReference type="GO" id="GO:0022857">
    <property type="term" value="F:transmembrane transporter activity"/>
    <property type="evidence" value="ECO:0007669"/>
    <property type="project" value="InterPro"/>
</dbReference>
<evidence type="ECO:0000256" key="1">
    <source>
        <dbReference type="ARBA" id="ARBA00004141"/>
    </source>
</evidence>
<dbReference type="AlphaFoldDB" id="A0A6A5S7H7"/>
<feature type="transmembrane region" description="Helical" evidence="6">
    <location>
        <begin position="186"/>
        <end position="204"/>
    </location>
</feature>
<proteinExistence type="predicted"/>
<dbReference type="OrthoDB" id="4161376at2759"/>
<dbReference type="Pfam" id="PF06609">
    <property type="entry name" value="TRI12"/>
    <property type="match status" value="1"/>
</dbReference>
<evidence type="ECO:0000256" key="4">
    <source>
        <dbReference type="ARBA" id="ARBA00022989"/>
    </source>
</evidence>
<evidence type="ECO:0000256" key="6">
    <source>
        <dbReference type="SAM" id="Phobius"/>
    </source>
</evidence>
<evidence type="ECO:0000313" key="8">
    <source>
        <dbReference type="Proteomes" id="UP000800038"/>
    </source>
</evidence>
<keyword evidence="8" id="KW-1185">Reference proteome</keyword>
<dbReference type="GO" id="GO:0005886">
    <property type="term" value="C:plasma membrane"/>
    <property type="evidence" value="ECO:0007669"/>
    <property type="project" value="TreeGrafter"/>
</dbReference>
<dbReference type="PANTHER" id="PTHR23501">
    <property type="entry name" value="MAJOR FACILITATOR SUPERFAMILY"/>
    <property type="match status" value="1"/>
</dbReference>
<evidence type="ECO:0000313" key="7">
    <source>
        <dbReference type="EMBL" id="KAF1935550.1"/>
    </source>
</evidence>
<feature type="transmembrane region" description="Helical" evidence="6">
    <location>
        <begin position="104"/>
        <end position="123"/>
    </location>
</feature>
<comment type="subcellular location">
    <subcellularLocation>
        <location evidence="1">Membrane</location>
        <topology evidence="1">Multi-pass membrane protein</topology>
    </subcellularLocation>
</comment>
<evidence type="ECO:0000256" key="3">
    <source>
        <dbReference type="ARBA" id="ARBA00022692"/>
    </source>
</evidence>
<accession>A0A6A5S7H7</accession>
<feature type="transmembrane region" description="Helical" evidence="6">
    <location>
        <begin position="36"/>
        <end position="57"/>
    </location>
</feature>
<feature type="transmembrane region" description="Helical" evidence="6">
    <location>
        <begin position="6"/>
        <end position="24"/>
    </location>
</feature>
<keyword evidence="3 6" id="KW-0812">Transmembrane</keyword>
<evidence type="ECO:0000256" key="5">
    <source>
        <dbReference type="ARBA" id="ARBA00023136"/>
    </source>
</evidence>
<dbReference type="InterPro" id="IPR010573">
    <property type="entry name" value="MFS_Str1/Tri12-like"/>
</dbReference>
<feature type="transmembrane region" description="Helical" evidence="6">
    <location>
        <begin position="308"/>
        <end position="326"/>
    </location>
</feature>
<dbReference type="SUPFAM" id="SSF103473">
    <property type="entry name" value="MFS general substrate transporter"/>
    <property type="match status" value="1"/>
</dbReference>
<keyword evidence="5 6" id="KW-0472">Membrane</keyword>
<name>A0A6A5S7H7_9PLEO</name>